<feature type="chain" id="PRO_5046495903" description="GH16 domain-containing protein" evidence="4">
    <location>
        <begin position="24"/>
        <end position="519"/>
    </location>
</feature>
<comment type="caution">
    <text evidence="6">The sequence shown here is derived from an EMBL/GenBank/DDBJ whole genome shotgun (WGS) entry which is preliminary data.</text>
</comment>
<dbReference type="SUPFAM" id="SSF49899">
    <property type="entry name" value="Concanavalin A-like lectins/glucanases"/>
    <property type="match status" value="1"/>
</dbReference>
<name>A0ABN8DKP7_9VIBR</name>
<evidence type="ECO:0000259" key="5">
    <source>
        <dbReference type="PROSITE" id="PS51762"/>
    </source>
</evidence>
<keyword evidence="3" id="KW-1133">Transmembrane helix</keyword>
<dbReference type="InterPro" id="IPR000757">
    <property type="entry name" value="Beta-glucanase-like"/>
</dbReference>
<dbReference type="PANTHER" id="PTHR10963:SF55">
    <property type="entry name" value="GLYCOSIDE HYDROLASE FAMILY 16 PROTEIN"/>
    <property type="match status" value="1"/>
</dbReference>
<dbReference type="CDD" id="cd08023">
    <property type="entry name" value="GH16_laminarinase_like"/>
    <property type="match status" value="1"/>
</dbReference>
<keyword evidence="7" id="KW-1185">Reference proteome</keyword>
<evidence type="ECO:0000256" key="4">
    <source>
        <dbReference type="SAM" id="SignalP"/>
    </source>
</evidence>
<keyword evidence="3" id="KW-0812">Transmembrane</keyword>
<protein>
    <recommendedName>
        <fullName evidence="5">GH16 domain-containing protein</fullName>
    </recommendedName>
</protein>
<evidence type="ECO:0000256" key="2">
    <source>
        <dbReference type="SAM" id="MobiDB-lite"/>
    </source>
</evidence>
<evidence type="ECO:0000313" key="7">
    <source>
        <dbReference type="Proteomes" id="UP000838160"/>
    </source>
</evidence>
<gene>
    <name evidence="6" type="ORF">VHP8226_03608</name>
</gene>
<organism evidence="6 7">
    <name type="scientific">Vibrio hippocampi</name>
    <dbReference type="NCBI Taxonomy" id="654686"/>
    <lineage>
        <taxon>Bacteria</taxon>
        <taxon>Pseudomonadati</taxon>
        <taxon>Pseudomonadota</taxon>
        <taxon>Gammaproteobacteria</taxon>
        <taxon>Vibrionales</taxon>
        <taxon>Vibrionaceae</taxon>
        <taxon>Vibrio</taxon>
    </lineage>
</organism>
<reference evidence="6" key="1">
    <citation type="submission" date="2021-12" db="EMBL/GenBank/DDBJ databases">
        <authorList>
            <person name="Rodrigo-Torres L."/>
            <person name="Arahal R. D."/>
            <person name="Lucena T."/>
        </authorList>
    </citation>
    <scope>NUCLEOTIDE SEQUENCE</scope>
    <source>
        <strain evidence="6">CECT 8226</strain>
    </source>
</reference>
<dbReference type="InterPro" id="IPR013320">
    <property type="entry name" value="ConA-like_dom_sf"/>
</dbReference>
<evidence type="ECO:0000256" key="1">
    <source>
        <dbReference type="ARBA" id="ARBA00006865"/>
    </source>
</evidence>
<evidence type="ECO:0000313" key="6">
    <source>
        <dbReference type="EMBL" id="CAH0529852.1"/>
    </source>
</evidence>
<dbReference type="PROSITE" id="PS51762">
    <property type="entry name" value="GH16_2"/>
    <property type="match status" value="1"/>
</dbReference>
<feature type="transmembrane region" description="Helical" evidence="3">
    <location>
        <begin position="492"/>
        <end position="510"/>
    </location>
</feature>
<evidence type="ECO:0000256" key="3">
    <source>
        <dbReference type="SAM" id="Phobius"/>
    </source>
</evidence>
<dbReference type="InterPro" id="IPR050546">
    <property type="entry name" value="Glycosyl_Hydrlase_16"/>
</dbReference>
<dbReference type="Gene3D" id="2.60.120.200">
    <property type="match status" value="1"/>
</dbReference>
<dbReference type="Pfam" id="PF00722">
    <property type="entry name" value="Glyco_hydro_16"/>
    <property type="match status" value="1"/>
</dbReference>
<feature type="domain" description="GH16" evidence="5">
    <location>
        <begin position="38"/>
        <end position="285"/>
    </location>
</feature>
<comment type="similarity">
    <text evidence="1">Belongs to the glycosyl hydrolase 16 family.</text>
</comment>
<dbReference type="RefSeq" id="WP_237486412.1">
    <property type="nucleotide sequence ID" value="NZ_CAKLCM010000003.1"/>
</dbReference>
<keyword evidence="4" id="KW-0732">Signal</keyword>
<feature type="region of interest" description="Disordered" evidence="2">
    <location>
        <begin position="461"/>
        <end position="488"/>
    </location>
</feature>
<dbReference type="PANTHER" id="PTHR10963">
    <property type="entry name" value="GLYCOSYL HYDROLASE-RELATED"/>
    <property type="match status" value="1"/>
</dbReference>
<dbReference type="EMBL" id="CAKLCM010000003">
    <property type="protein sequence ID" value="CAH0529852.1"/>
    <property type="molecule type" value="Genomic_DNA"/>
</dbReference>
<feature type="compositionally biased region" description="Acidic residues" evidence="2">
    <location>
        <begin position="296"/>
        <end position="307"/>
    </location>
</feature>
<feature type="region of interest" description="Disordered" evidence="2">
    <location>
        <begin position="286"/>
        <end position="307"/>
    </location>
</feature>
<sequence>MDKKFKLLSTAALLTSISTPSLAGWEVQWIDKFEGSGVDWDNWTAQTEANYNNELQCYTDDDSSDNRNYEVSDGTLKIIARKNETSTYCSTVGEYKTWTSGRLNTKDKQEFLYGRIESRIRFHDLDAGTWPAFWMLENRINQQPIANDDDFASWPNFGAGEIDIWEWFANEPDLYITNFFNNSTFSGSDTGACGSKIVYNYPNGSQDVLDWHVYAMEWEQDQIDFYIDDVKVATQDMSGCTQYQEDMFVLINLAMGGNLGGDVDANLTKATLEIDYVAHCKESASSDSSYCNEEAPLGEDGTDPDPQPEIENAYIAYSGEDDTFGMTYWGDTWGTGTSITQLSETYEKSYELTPGTGWGASWAVMAWGNDVADSIDISDYSVAKFKVKSGSYDSVKVSVQNGNDSDTSESVYQLANGTDLGNGWVEISASLPKFTGMTWLGLMFEGTATVQIADVYLLGSTDGDEDGGGDDGGGDDGTPEEDKVPSGVSSGGSLNVFVLLLMAMLVIARAKKQSIIRRL</sequence>
<feature type="compositionally biased region" description="Acidic residues" evidence="2">
    <location>
        <begin position="462"/>
        <end position="479"/>
    </location>
</feature>
<accession>A0ABN8DKP7</accession>
<keyword evidence="3" id="KW-0472">Membrane</keyword>
<proteinExistence type="inferred from homology"/>
<feature type="signal peptide" evidence="4">
    <location>
        <begin position="1"/>
        <end position="23"/>
    </location>
</feature>
<dbReference type="Proteomes" id="UP000838160">
    <property type="component" value="Unassembled WGS sequence"/>
</dbReference>